<evidence type="ECO:0000256" key="8">
    <source>
        <dbReference type="RuleBase" id="RU000417"/>
    </source>
</evidence>
<dbReference type="EMBL" id="CP036268">
    <property type="protein sequence ID" value="QDT39422.1"/>
    <property type="molecule type" value="Genomic_DNA"/>
</dbReference>
<evidence type="ECO:0000313" key="10">
    <source>
        <dbReference type="Proteomes" id="UP000317318"/>
    </source>
</evidence>
<dbReference type="InterPro" id="IPR050750">
    <property type="entry name" value="C5-MTase"/>
</dbReference>
<keyword evidence="2 6" id="KW-0808">Transferase</keyword>
<reference evidence="9 10" key="1">
    <citation type="submission" date="2019-02" db="EMBL/GenBank/DDBJ databases">
        <title>Deep-cultivation of Planctomycetes and their phenomic and genomic characterization uncovers novel biology.</title>
        <authorList>
            <person name="Wiegand S."/>
            <person name="Jogler M."/>
            <person name="Boedeker C."/>
            <person name="Pinto D."/>
            <person name="Vollmers J."/>
            <person name="Rivas-Marin E."/>
            <person name="Kohn T."/>
            <person name="Peeters S.H."/>
            <person name="Heuer A."/>
            <person name="Rast P."/>
            <person name="Oberbeckmann S."/>
            <person name="Bunk B."/>
            <person name="Jeske O."/>
            <person name="Meyerdierks A."/>
            <person name="Storesund J.E."/>
            <person name="Kallscheuer N."/>
            <person name="Luecker S."/>
            <person name="Lage O.M."/>
            <person name="Pohl T."/>
            <person name="Merkel B.J."/>
            <person name="Hornburger P."/>
            <person name="Mueller R.-W."/>
            <person name="Bruemmer F."/>
            <person name="Labrenz M."/>
            <person name="Spormann A.M."/>
            <person name="Op den Camp H."/>
            <person name="Overmann J."/>
            <person name="Amann R."/>
            <person name="Jetten M.S.M."/>
            <person name="Mascher T."/>
            <person name="Medema M.H."/>
            <person name="Devos D.P."/>
            <person name="Kaster A.-K."/>
            <person name="Ovreas L."/>
            <person name="Rohde M."/>
            <person name="Galperin M.Y."/>
            <person name="Jogler C."/>
        </authorList>
    </citation>
    <scope>NUCLEOTIDE SEQUENCE [LARGE SCALE GENOMIC DNA]</scope>
    <source>
        <strain evidence="9 10">Pan189</strain>
    </source>
</reference>
<dbReference type="SUPFAM" id="SSF53335">
    <property type="entry name" value="S-adenosyl-L-methionine-dependent methyltransferases"/>
    <property type="match status" value="1"/>
</dbReference>
<dbReference type="Gene3D" id="3.40.50.150">
    <property type="entry name" value="Vaccinia Virus protein VP39"/>
    <property type="match status" value="1"/>
</dbReference>
<keyword evidence="4" id="KW-0680">Restriction system</keyword>
<dbReference type="Gene3D" id="3.90.120.30">
    <property type="match status" value="1"/>
</dbReference>
<dbReference type="EC" id="2.1.1.37" evidence="8"/>
<evidence type="ECO:0000313" key="9">
    <source>
        <dbReference type="EMBL" id="QDT39422.1"/>
    </source>
</evidence>
<dbReference type="InterPro" id="IPR001525">
    <property type="entry name" value="C5_MeTfrase"/>
</dbReference>
<keyword evidence="10" id="KW-1185">Reference proteome</keyword>
<comment type="catalytic activity">
    <reaction evidence="5 8">
        <text>a 2'-deoxycytidine in DNA + S-adenosyl-L-methionine = a 5-methyl-2'-deoxycytidine in DNA + S-adenosyl-L-homocysteine + H(+)</text>
        <dbReference type="Rhea" id="RHEA:13681"/>
        <dbReference type="Rhea" id="RHEA-COMP:11369"/>
        <dbReference type="Rhea" id="RHEA-COMP:11370"/>
        <dbReference type="ChEBI" id="CHEBI:15378"/>
        <dbReference type="ChEBI" id="CHEBI:57856"/>
        <dbReference type="ChEBI" id="CHEBI:59789"/>
        <dbReference type="ChEBI" id="CHEBI:85452"/>
        <dbReference type="ChEBI" id="CHEBI:85454"/>
        <dbReference type="EC" id="2.1.1.37"/>
    </reaction>
</comment>
<evidence type="ECO:0000256" key="6">
    <source>
        <dbReference type="PROSITE-ProRule" id="PRU01016"/>
    </source>
</evidence>
<dbReference type="PANTHER" id="PTHR46098:SF1">
    <property type="entry name" value="TRNA (CYTOSINE(38)-C(5))-METHYLTRANSFERASE"/>
    <property type="match status" value="1"/>
</dbReference>
<dbReference type="PROSITE" id="PS00094">
    <property type="entry name" value="C5_MTASE_1"/>
    <property type="match status" value="1"/>
</dbReference>
<keyword evidence="3 6" id="KW-0949">S-adenosyl-L-methionine</keyword>
<dbReference type="GO" id="GO:0032259">
    <property type="term" value="P:methylation"/>
    <property type="evidence" value="ECO:0007669"/>
    <property type="project" value="UniProtKB-KW"/>
</dbReference>
<evidence type="ECO:0000256" key="1">
    <source>
        <dbReference type="ARBA" id="ARBA00022603"/>
    </source>
</evidence>
<dbReference type="InterPro" id="IPR029063">
    <property type="entry name" value="SAM-dependent_MTases_sf"/>
</dbReference>
<dbReference type="PRINTS" id="PR00105">
    <property type="entry name" value="C5METTRFRASE"/>
</dbReference>
<dbReference type="Proteomes" id="UP000317318">
    <property type="component" value="Chromosome"/>
</dbReference>
<dbReference type="GO" id="GO:0003886">
    <property type="term" value="F:DNA (cytosine-5-)-methyltransferase activity"/>
    <property type="evidence" value="ECO:0007669"/>
    <property type="project" value="UniProtKB-EC"/>
</dbReference>
<dbReference type="OrthoDB" id="9813719at2"/>
<keyword evidence="1 6" id="KW-0489">Methyltransferase</keyword>
<organism evidence="9 10">
    <name type="scientific">Stratiformator vulcanicus</name>
    <dbReference type="NCBI Taxonomy" id="2527980"/>
    <lineage>
        <taxon>Bacteria</taxon>
        <taxon>Pseudomonadati</taxon>
        <taxon>Planctomycetota</taxon>
        <taxon>Planctomycetia</taxon>
        <taxon>Planctomycetales</taxon>
        <taxon>Planctomycetaceae</taxon>
        <taxon>Stratiformator</taxon>
    </lineage>
</organism>
<dbReference type="PROSITE" id="PS51679">
    <property type="entry name" value="SAM_MT_C5"/>
    <property type="match status" value="1"/>
</dbReference>
<dbReference type="REBASE" id="356922">
    <property type="entry name" value="M.PbaPan189ORF38290P"/>
</dbReference>
<sequence>MDSRTITITSSTIAHGRLNIRPCGKTFFPADSFGKPSRSAGVGTSIRIRATGLPDIIETDIPTDGAGRPRWFFRARRWVKDFASINRLGAGAKANLIRVAERDYCLTPDSRPIRFVDLFAGIGGMRLGFEAVGAECVFSSEWDKHSQKTYQANFEDLPAGDIRTIVAESIPDHEILTAGFPCQPFSIAGVSKKNALGQAHGFECRTQGTLFFDVARIISAKKPAAFVLENVKNLQSHDKGRTFKVILETLTEDLGYYIHHRVIDAKNVLPQHRERLIIVGTRKPLDFHFPTVDELSQYRQAEVLGDILDADVPDKYTLTDHLWAYLQNYAAKHRAKGNGFGFGLCRPSDVTRTLSARYYKDGSEILVNQPKRNPRRLTPRECARLMGFPDSFTIPVSDTQAYRQFGNSIAVPIVKSIADRLTLALRTGETSDTITRPASFQFS</sequence>
<feature type="active site" evidence="6">
    <location>
        <position position="182"/>
    </location>
</feature>
<dbReference type="PANTHER" id="PTHR46098">
    <property type="entry name" value="TRNA (CYTOSINE(38)-C(5))-METHYLTRANSFERASE"/>
    <property type="match status" value="1"/>
</dbReference>
<accession>A0A517R6D6</accession>
<protein>
    <recommendedName>
        <fullName evidence="8">Cytosine-specific methyltransferase</fullName>
        <ecNumber evidence="8">2.1.1.37</ecNumber>
    </recommendedName>
</protein>
<dbReference type="AlphaFoldDB" id="A0A517R6D6"/>
<evidence type="ECO:0000256" key="4">
    <source>
        <dbReference type="ARBA" id="ARBA00022747"/>
    </source>
</evidence>
<name>A0A517R6D6_9PLAN</name>
<evidence type="ECO:0000256" key="3">
    <source>
        <dbReference type="ARBA" id="ARBA00022691"/>
    </source>
</evidence>
<dbReference type="GO" id="GO:0009307">
    <property type="term" value="P:DNA restriction-modification system"/>
    <property type="evidence" value="ECO:0007669"/>
    <property type="project" value="UniProtKB-KW"/>
</dbReference>
<comment type="similarity">
    <text evidence="6 7">Belongs to the class I-like SAM-binding methyltransferase superfamily. C5-methyltransferase family.</text>
</comment>
<dbReference type="InterPro" id="IPR018117">
    <property type="entry name" value="C5_DNA_meth_AS"/>
</dbReference>
<evidence type="ECO:0000256" key="7">
    <source>
        <dbReference type="RuleBase" id="RU000416"/>
    </source>
</evidence>
<dbReference type="NCBIfam" id="TIGR00675">
    <property type="entry name" value="dcm"/>
    <property type="match status" value="1"/>
</dbReference>
<dbReference type="CDD" id="cd00315">
    <property type="entry name" value="Cyt_C5_DNA_methylase"/>
    <property type="match status" value="1"/>
</dbReference>
<proteinExistence type="inferred from homology"/>
<dbReference type="KEGG" id="svp:Pan189_38290"/>
<dbReference type="Pfam" id="PF00145">
    <property type="entry name" value="DNA_methylase"/>
    <property type="match status" value="1"/>
</dbReference>
<evidence type="ECO:0000256" key="2">
    <source>
        <dbReference type="ARBA" id="ARBA00022679"/>
    </source>
</evidence>
<gene>
    <name evidence="9" type="primary">dcm</name>
    <name evidence="9" type="ORF">Pan189_38290</name>
</gene>
<evidence type="ECO:0000256" key="5">
    <source>
        <dbReference type="ARBA" id="ARBA00047422"/>
    </source>
</evidence>